<sequence length="203" mass="20868">MSDLAVNHHADHPGFSGLPGSLFALMFLLTGRAGARLAEELTGIGAGDHVVDIGCGPGTAARVAAGRGARVTGVEPSASMLRVARLVSGRNTGIRWAEGTAEALPVADGTATVIWALATVHHWQDVSAGIAQAQRVLAPGGRLLAVERQSPPGATGVASHGWTERQAEAFAALCRSAGMVDVAVDSRRAGRRAVWAVSAKRRS</sequence>
<evidence type="ECO:0000313" key="2">
    <source>
        <dbReference type="EMBL" id="ORV84197.1"/>
    </source>
</evidence>
<dbReference type="CDD" id="cd02440">
    <property type="entry name" value="AdoMet_MTases"/>
    <property type="match status" value="1"/>
</dbReference>
<comment type="caution">
    <text evidence="2">The sequence shown here is derived from an EMBL/GenBank/DDBJ whole genome shotgun (WGS) entry which is preliminary data.</text>
</comment>
<accession>A0A1X1WC77</accession>
<dbReference type="InterPro" id="IPR013216">
    <property type="entry name" value="Methyltransf_11"/>
</dbReference>
<dbReference type="GO" id="GO:0008757">
    <property type="term" value="F:S-adenosylmethionine-dependent methyltransferase activity"/>
    <property type="evidence" value="ECO:0007669"/>
    <property type="project" value="InterPro"/>
</dbReference>
<dbReference type="Proteomes" id="UP000193622">
    <property type="component" value="Unassembled WGS sequence"/>
</dbReference>
<feature type="domain" description="Methyltransferase type 11" evidence="1">
    <location>
        <begin position="51"/>
        <end position="144"/>
    </location>
</feature>
<keyword evidence="2" id="KW-0489">Methyltransferase</keyword>
<reference evidence="2 3" key="1">
    <citation type="submission" date="2016-01" db="EMBL/GenBank/DDBJ databases">
        <title>The new phylogeny of the genus Mycobacterium.</title>
        <authorList>
            <person name="Tarcisio F."/>
            <person name="Conor M."/>
            <person name="Antonella G."/>
            <person name="Elisabetta G."/>
            <person name="Giulia F.S."/>
            <person name="Sara T."/>
            <person name="Anna F."/>
            <person name="Clotilde B."/>
            <person name="Roberto B."/>
            <person name="Veronica D.S."/>
            <person name="Fabio R."/>
            <person name="Monica P."/>
            <person name="Olivier J."/>
            <person name="Enrico T."/>
            <person name="Nicola S."/>
        </authorList>
    </citation>
    <scope>NUCLEOTIDE SEQUENCE [LARGE SCALE GENOMIC DNA]</scope>
    <source>
        <strain evidence="2 3">DSM 45541</strain>
    </source>
</reference>
<dbReference type="Gene3D" id="3.40.50.150">
    <property type="entry name" value="Vaccinia Virus protein VP39"/>
    <property type="match status" value="1"/>
</dbReference>
<dbReference type="SUPFAM" id="SSF53335">
    <property type="entry name" value="S-adenosyl-L-methionine-dependent methyltransferases"/>
    <property type="match status" value="1"/>
</dbReference>
<dbReference type="InterPro" id="IPR029063">
    <property type="entry name" value="SAM-dependent_MTases_sf"/>
</dbReference>
<evidence type="ECO:0000259" key="1">
    <source>
        <dbReference type="Pfam" id="PF08241"/>
    </source>
</evidence>
<dbReference type="PANTHER" id="PTHR43591">
    <property type="entry name" value="METHYLTRANSFERASE"/>
    <property type="match status" value="1"/>
</dbReference>
<dbReference type="PANTHER" id="PTHR43591:SF24">
    <property type="entry name" value="2-METHOXY-6-POLYPRENYL-1,4-BENZOQUINOL METHYLASE, MITOCHONDRIAL"/>
    <property type="match status" value="1"/>
</dbReference>
<dbReference type="AlphaFoldDB" id="A0A1X1WC77"/>
<evidence type="ECO:0000313" key="3">
    <source>
        <dbReference type="Proteomes" id="UP000193622"/>
    </source>
</evidence>
<keyword evidence="2" id="KW-0808">Transferase</keyword>
<organism evidence="2 3">
    <name type="scientific">Mycolicibacterium iranicum</name>
    <name type="common">Mycobacterium iranicum</name>
    <dbReference type="NCBI Taxonomy" id="912594"/>
    <lineage>
        <taxon>Bacteria</taxon>
        <taxon>Bacillati</taxon>
        <taxon>Actinomycetota</taxon>
        <taxon>Actinomycetes</taxon>
        <taxon>Mycobacteriales</taxon>
        <taxon>Mycobacteriaceae</taxon>
        <taxon>Mycolicibacterium</taxon>
    </lineage>
</organism>
<dbReference type="RefSeq" id="WP_085176903.1">
    <property type="nucleotide sequence ID" value="NZ_LQPC01000047.1"/>
</dbReference>
<protein>
    <submittedName>
        <fullName evidence="2">SAM-dependent methyltransferase</fullName>
    </submittedName>
</protein>
<proteinExistence type="predicted"/>
<gene>
    <name evidence="2" type="ORF">AWC12_22130</name>
</gene>
<dbReference type="GO" id="GO:0032259">
    <property type="term" value="P:methylation"/>
    <property type="evidence" value="ECO:0007669"/>
    <property type="project" value="UniProtKB-KW"/>
</dbReference>
<name>A0A1X1WC77_MYCIR</name>
<dbReference type="EMBL" id="LQPC01000047">
    <property type="protein sequence ID" value="ORV84197.1"/>
    <property type="molecule type" value="Genomic_DNA"/>
</dbReference>
<dbReference type="Pfam" id="PF08241">
    <property type="entry name" value="Methyltransf_11"/>
    <property type="match status" value="1"/>
</dbReference>